<dbReference type="InterPro" id="IPR003838">
    <property type="entry name" value="ABC3_permease_C"/>
</dbReference>
<evidence type="ECO:0000256" key="5">
    <source>
        <dbReference type="ARBA" id="ARBA00022989"/>
    </source>
</evidence>
<protein>
    <recommendedName>
        <fullName evidence="8">ABC3 transporter permease C-terminal domain-containing protein</fullName>
    </recommendedName>
</protein>
<feature type="transmembrane region" description="Helical" evidence="7">
    <location>
        <begin position="320"/>
        <end position="340"/>
    </location>
</feature>
<gene>
    <name evidence="9" type="ORF">SZ25_00071</name>
</gene>
<keyword evidence="4 7" id="KW-0812">Transmembrane</keyword>
<dbReference type="Pfam" id="PF02687">
    <property type="entry name" value="FtsX"/>
    <property type="match status" value="1"/>
</dbReference>
<reference evidence="9 10" key="1">
    <citation type="submission" date="2015-02" db="EMBL/GenBank/DDBJ databases">
        <title>Single cell genomics of a rare environmental alphaproteobacterium provides unique insights into Rickettsiaceae evolution.</title>
        <authorList>
            <person name="Martijn J."/>
            <person name="Schulz F."/>
            <person name="Zaremba-Niedzwiedzka K."/>
            <person name="Viklund J."/>
            <person name="Stepanauskas R."/>
            <person name="Andersson S.G.E."/>
            <person name="Horn M."/>
            <person name="Guy L."/>
            <person name="Ettema T.J.G."/>
        </authorList>
    </citation>
    <scope>NUCLEOTIDE SEQUENCE [LARGE SCALE GENOMIC DNA]</scope>
    <source>
        <strain evidence="9 10">SCGC AAA041-L04</strain>
    </source>
</reference>
<feature type="non-terminal residue" evidence="9">
    <location>
        <position position="1"/>
    </location>
</feature>
<dbReference type="PATRIC" id="fig|1607817.3.peg.71"/>
<evidence type="ECO:0000259" key="8">
    <source>
        <dbReference type="Pfam" id="PF02687"/>
    </source>
</evidence>
<dbReference type="AlphaFoldDB" id="A0A0F5MPU8"/>
<keyword evidence="10" id="KW-1185">Reference proteome</keyword>
<evidence type="ECO:0000256" key="6">
    <source>
        <dbReference type="ARBA" id="ARBA00023136"/>
    </source>
</evidence>
<sequence>GFNGDITIKTYSGYIDDYDNLSVKIKAHPDVISAIPMIEGQVMANNGNHASGALVKGIRISDLKYKPLVAGNITMGDLEGFDDEHILIGYQLAQNLRINKYQNKVTLLSPKGSYTAIGMIPRIKVFEVAAYFQSGMYAYDEATIFMSLEMAQIYFKLKDKVNIIELMVNNPENSDLIAKELSSMLGDGYLVSDWKTTNEGYFNVLKTERVVMFIILTLIILVAAFNIISSLIMLVKDKSKDIAILRTMGASPKSILKIFLICGLSVGIIGTLVGAIAGISFAANIESIRQALQTLSGSVIFDPIIYYLSALPSDLQVSDVVKIILLSITLSVLATIYPAYKASKQSPIEGLRYE</sequence>
<proteinExistence type="inferred from homology"/>
<evidence type="ECO:0000313" key="9">
    <source>
        <dbReference type="EMBL" id="KKB96838.1"/>
    </source>
</evidence>
<evidence type="ECO:0000256" key="1">
    <source>
        <dbReference type="ARBA" id="ARBA00004651"/>
    </source>
</evidence>
<keyword evidence="3" id="KW-1003">Cell membrane</keyword>
<evidence type="ECO:0000256" key="2">
    <source>
        <dbReference type="ARBA" id="ARBA00005236"/>
    </source>
</evidence>
<dbReference type="GO" id="GO:0044874">
    <property type="term" value="P:lipoprotein localization to outer membrane"/>
    <property type="evidence" value="ECO:0007669"/>
    <property type="project" value="TreeGrafter"/>
</dbReference>
<dbReference type="PANTHER" id="PTHR30489:SF0">
    <property type="entry name" value="LIPOPROTEIN-RELEASING SYSTEM TRANSMEMBRANE PROTEIN LOLE"/>
    <property type="match status" value="1"/>
</dbReference>
<feature type="transmembrane region" description="Helical" evidence="7">
    <location>
        <begin position="210"/>
        <end position="235"/>
    </location>
</feature>
<name>A0A0F5MPU8_9RICK</name>
<organism evidence="9 10">
    <name type="scientific">Candidatus Arcanibacter lacustris</name>
    <dbReference type="NCBI Taxonomy" id="1607817"/>
    <lineage>
        <taxon>Bacteria</taxon>
        <taxon>Pseudomonadati</taxon>
        <taxon>Pseudomonadota</taxon>
        <taxon>Alphaproteobacteria</taxon>
        <taxon>Rickettsiales</taxon>
        <taxon>Candidatus Arcanibacter</taxon>
    </lineage>
</organism>
<comment type="subcellular location">
    <subcellularLocation>
        <location evidence="1">Cell membrane</location>
        <topology evidence="1">Multi-pass membrane protein</topology>
    </subcellularLocation>
</comment>
<evidence type="ECO:0000256" key="7">
    <source>
        <dbReference type="SAM" id="Phobius"/>
    </source>
</evidence>
<feature type="transmembrane region" description="Helical" evidence="7">
    <location>
        <begin position="255"/>
        <end position="279"/>
    </location>
</feature>
<keyword evidence="6 7" id="KW-0472">Membrane</keyword>
<feature type="domain" description="ABC3 transporter permease C-terminal" evidence="8">
    <location>
        <begin position="213"/>
        <end position="347"/>
    </location>
</feature>
<comment type="similarity">
    <text evidence="2">Belongs to the ABC-4 integral membrane protein family. LolC/E subfamily.</text>
</comment>
<dbReference type="PANTHER" id="PTHR30489">
    <property type="entry name" value="LIPOPROTEIN-RELEASING SYSTEM TRANSMEMBRANE PROTEIN LOLE"/>
    <property type="match status" value="1"/>
</dbReference>
<dbReference type="Proteomes" id="UP000033358">
    <property type="component" value="Unassembled WGS sequence"/>
</dbReference>
<dbReference type="GO" id="GO:0098797">
    <property type="term" value="C:plasma membrane protein complex"/>
    <property type="evidence" value="ECO:0007669"/>
    <property type="project" value="TreeGrafter"/>
</dbReference>
<keyword evidence="5 7" id="KW-1133">Transmembrane helix</keyword>
<comment type="caution">
    <text evidence="9">The sequence shown here is derived from an EMBL/GenBank/DDBJ whole genome shotgun (WGS) entry which is preliminary data.</text>
</comment>
<evidence type="ECO:0000313" key="10">
    <source>
        <dbReference type="Proteomes" id="UP000033358"/>
    </source>
</evidence>
<evidence type="ECO:0000256" key="4">
    <source>
        <dbReference type="ARBA" id="ARBA00022692"/>
    </source>
</evidence>
<evidence type="ECO:0000256" key="3">
    <source>
        <dbReference type="ARBA" id="ARBA00022475"/>
    </source>
</evidence>
<accession>A0A0F5MPU8</accession>
<feature type="transmembrane region" description="Helical" evidence="7">
    <location>
        <begin position="291"/>
        <end position="308"/>
    </location>
</feature>
<dbReference type="EMBL" id="JYHA01000018">
    <property type="protein sequence ID" value="KKB96838.1"/>
    <property type="molecule type" value="Genomic_DNA"/>
</dbReference>
<dbReference type="InterPro" id="IPR051447">
    <property type="entry name" value="Lipoprotein-release_system"/>
</dbReference>